<proteinExistence type="predicted"/>
<evidence type="ECO:0000313" key="2">
    <source>
        <dbReference type="Proteomes" id="UP001215151"/>
    </source>
</evidence>
<comment type="caution">
    <text evidence="1">The sequence shown here is derived from an EMBL/GenBank/DDBJ whole genome shotgun (WGS) entry which is preliminary data.</text>
</comment>
<dbReference type="AlphaFoldDB" id="A0AAD7U3C6"/>
<gene>
    <name evidence="1" type="ORF">ONZ51_g473</name>
</gene>
<keyword evidence="2" id="KW-1185">Reference proteome</keyword>
<name>A0AAD7U3C6_9APHY</name>
<evidence type="ECO:0000313" key="1">
    <source>
        <dbReference type="EMBL" id="KAJ8501696.1"/>
    </source>
</evidence>
<reference evidence="1" key="1">
    <citation type="submission" date="2022-11" db="EMBL/GenBank/DDBJ databases">
        <title>Genome Sequence of Cubamyces cubensis.</title>
        <authorList>
            <person name="Buettner E."/>
        </authorList>
    </citation>
    <scope>NUCLEOTIDE SEQUENCE</scope>
    <source>
        <strain evidence="1">MPL-01</strain>
    </source>
</reference>
<organism evidence="1 2">
    <name type="scientific">Trametes cubensis</name>
    <dbReference type="NCBI Taxonomy" id="1111947"/>
    <lineage>
        <taxon>Eukaryota</taxon>
        <taxon>Fungi</taxon>
        <taxon>Dikarya</taxon>
        <taxon>Basidiomycota</taxon>
        <taxon>Agaricomycotina</taxon>
        <taxon>Agaricomycetes</taxon>
        <taxon>Polyporales</taxon>
        <taxon>Polyporaceae</taxon>
        <taxon>Trametes</taxon>
    </lineage>
</organism>
<sequence length="238" mass="27167">MQASDMPSTSVARFHSGISNVSEAEALSDEDALWLEREAEYSEQLQPLPTSMSNDLIIAVRKAIQQEEQVHVHFGFFLTEEEIMKMSASVTFADWEREWYKNIMEDKRYKDIPAVHGSRIVSILNRRLSALEGRRSYTPSFVERHTISHCASGSVFVMFSLGHEAFPGEKFKPALDIFQELSGAVGPKEPMWYFDGNLHGPLRFNCEPFKRKRVVGRTVARLLRAREKGKRSPALDTE</sequence>
<dbReference type="Proteomes" id="UP001215151">
    <property type="component" value="Unassembled WGS sequence"/>
</dbReference>
<dbReference type="EMBL" id="JAPEVG010000005">
    <property type="protein sequence ID" value="KAJ8501696.1"/>
    <property type="molecule type" value="Genomic_DNA"/>
</dbReference>
<accession>A0AAD7U3C6</accession>
<protein>
    <submittedName>
        <fullName evidence="1">Uncharacterized protein</fullName>
    </submittedName>
</protein>